<organism evidence="2 3">
    <name type="scientific">Alligator mississippiensis</name>
    <name type="common">American alligator</name>
    <dbReference type="NCBI Taxonomy" id="8496"/>
    <lineage>
        <taxon>Eukaryota</taxon>
        <taxon>Metazoa</taxon>
        <taxon>Chordata</taxon>
        <taxon>Craniata</taxon>
        <taxon>Vertebrata</taxon>
        <taxon>Euteleostomi</taxon>
        <taxon>Archelosauria</taxon>
        <taxon>Archosauria</taxon>
        <taxon>Crocodylia</taxon>
        <taxon>Alligatoridae</taxon>
        <taxon>Alligatorinae</taxon>
        <taxon>Alligator</taxon>
    </lineage>
</organism>
<comment type="caution">
    <text evidence="2">The sequence shown here is derived from an EMBL/GenBank/DDBJ whole genome shotgun (WGS) entry which is preliminary data.</text>
</comment>
<feature type="region of interest" description="Disordered" evidence="1">
    <location>
        <begin position="1"/>
        <end position="107"/>
    </location>
</feature>
<sequence length="142" mass="14637">MGGIVLRPHQGHAVADAEPGRCGTHGPATRTQTPPPSGSAWDRSGTDTYGSPRPEAEPKDPTAGPTPGGTNSALGARSTPTNGRRGNTDGRREAGLPEPVARTSTFLSLTTGARLGLGPGRRRRSSVPWAKNLLPLLNLCSA</sequence>
<keyword evidence="3" id="KW-1185">Reference proteome</keyword>
<evidence type="ECO:0000313" key="3">
    <source>
        <dbReference type="Proteomes" id="UP000050525"/>
    </source>
</evidence>
<accession>A0A151NIH6</accession>
<evidence type="ECO:0000256" key="1">
    <source>
        <dbReference type="SAM" id="MobiDB-lite"/>
    </source>
</evidence>
<dbReference type="AlphaFoldDB" id="A0A151NIH6"/>
<protein>
    <submittedName>
        <fullName evidence="2">Uncharacterized protein</fullName>
    </submittedName>
</protein>
<dbReference type="EMBL" id="AKHW03002956">
    <property type="protein sequence ID" value="KYO36315.1"/>
    <property type="molecule type" value="Genomic_DNA"/>
</dbReference>
<evidence type="ECO:0000313" key="2">
    <source>
        <dbReference type="EMBL" id="KYO36315.1"/>
    </source>
</evidence>
<gene>
    <name evidence="2" type="ORF">Y1Q_0024078</name>
</gene>
<dbReference type="Proteomes" id="UP000050525">
    <property type="component" value="Unassembled WGS sequence"/>
</dbReference>
<name>A0A151NIH6_ALLMI</name>
<reference evidence="2 3" key="1">
    <citation type="journal article" date="2012" name="Genome Biol.">
        <title>Sequencing three crocodilian genomes to illuminate the evolution of archosaurs and amniotes.</title>
        <authorList>
            <person name="St John J.A."/>
            <person name="Braun E.L."/>
            <person name="Isberg S.R."/>
            <person name="Miles L.G."/>
            <person name="Chong A.Y."/>
            <person name="Gongora J."/>
            <person name="Dalzell P."/>
            <person name="Moran C."/>
            <person name="Bed'hom B."/>
            <person name="Abzhanov A."/>
            <person name="Burgess S.C."/>
            <person name="Cooksey A.M."/>
            <person name="Castoe T.A."/>
            <person name="Crawford N.G."/>
            <person name="Densmore L.D."/>
            <person name="Drew J.C."/>
            <person name="Edwards S.V."/>
            <person name="Faircloth B.C."/>
            <person name="Fujita M.K."/>
            <person name="Greenwold M.J."/>
            <person name="Hoffmann F.G."/>
            <person name="Howard J.M."/>
            <person name="Iguchi T."/>
            <person name="Janes D.E."/>
            <person name="Khan S.Y."/>
            <person name="Kohno S."/>
            <person name="de Koning A.J."/>
            <person name="Lance S.L."/>
            <person name="McCarthy F.M."/>
            <person name="McCormack J.E."/>
            <person name="Merchant M.E."/>
            <person name="Peterson D.G."/>
            <person name="Pollock D.D."/>
            <person name="Pourmand N."/>
            <person name="Raney B.J."/>
            <person name="Roessler K.A."/>
            <person name="Sanford J.R."/>
            <person name="Sawyer R.H."/>
            <person name="Schmidt C.J."/>
            <person name="Triplett E.W."/>
            <person name="Tuberville T.D."/>
            <person name="Venegas-Anaya M."/>
            <person name="Howard J.T."/>
            <person name="Jarvis E.D."/>
            <person name="Guillette L.J.Jr."/>
            <person name="Glenn T.C."/>
            <person name="Green R.E."/>
            <person name="Ray D.A."/>
        </authorList>
    </citation>
    <scope>NUCLEOTIDE SEQUENCE [LARGE SCALE GENOMIC DNA]</scope>
    <source>
        <strain evidence="2">KSC_2009_1</strain>
    </source>
</reference>
<feature type="compositionally biased region" description="Basic and acidic residues" evidence="1">
    <location>
        <begin position="86"/>
        <end position="95"/>
    </location>
</feature>
<proteinExistence type="predicted"/>